<dbReference type="EMBL" id="LDOU01000032">
    <property type="protein sequence ID" value="KLV04696.1"/>
    <property type="molecule type" value="Genomic_DNA"/>
</dbReference>
<evidence type="ECO:0000256" key="1">
    <source>
        <dbReference type="SAM" id="MobiDB-lite"/>
    </source>
</evidence>
<feature type="compositionally biased region" description="Basic and acidic residues" evidence="1">
    <location>
        <begin position="46"/>
        <end position="55"/>
    </location>
</feature>
<protein>
    <submittedName>
        <fullName evidence="2">Uncharacterized protein</fullName>
    </submittedName>
</protein>
<name>A0A0J1GYJ2_9GAMM</name>
<evidence type="ECO:0000313" key="2">
    <source>
        <dbReference type="EMBL" id="KLV04696.1"/>
    </source>
</evidence>
<dbReference type="Proteomes" id="UP000035909">
    <property type="component" value="Unassembled WGS sequence"/>
</dbReference>
<proteinExistence type="predicted"/>
<sequence>MRASLILIVFWFITALVALPPLSGGSGRSGASHADKRKHRHQKSLQNEEKQGDNERQFKIINESCCIDFINMLTRSLYHSFHFEILREQA</sequence>
<reference evidence="2 3" key="1">
    <citation type="submission" date="2015-05" db="EMBL/GenBank/DDBJ databases">
        <title>Photobacterium galathea sp. nov.</title>
        <authorList>
            <person name="Machado H."/>
            <person name="Gram L."/>
        </authorList>
    </citation>
    <scope>NUCLEOTIDE SEQUENCE [LARGE SCALE GENOMIC DNA]</scope>
    <source>
        <strain evidence="2 3">DSM 22954</strain>
    </source>
</reference>
<organism evidence="2 3">
    <name type="scientific">Photobacterium ganghwense</name>
    <dbReference type="NCBI Taxonomy" id="320778"/>
    <lineage>
        <taxon>Bacteria</taxon>
        <taxon>Pseudomonadati</taxon>
        <taxon>Pseudomonadota</taxon>
        <taxon>Gammaproteobacteria</taxon>
        <taxon>Vibrionales</taxon>
        <taxon>Vibrionaceae</taxon>
        <taxon>Photobacterium</taxon>
    </lineage>
</organism>
<feature type="region of interest" description="Disordered" evidence="1">
    <location>
        <begin position="24"/>
        <end position="55"/>
    </location>
</feature>
<accession>A0A0J1GYJ2</accession>
<keyword evidence="3" id="KW-1185">Reference proteome</keyword>
<evidence type="ECO:0000313" key="3">
    <source>
        <dbReference type="Proteomes" id="UP000035909"/>
    </source>
</evidence>
<gene>
    <name evidence="2" type="ORF">ABT57_23250</name>
</gene>
<comment type="caution">
    <text evidence="2">The sequence shown here is derived from an EMBL/GenBank/DDBJ whole genome shotgun (WGS) entry which is preliminary data.</text>
</comment>
<dbReference type="AlphaFoldDB" id="A0A0J1GYJ2"/>
<dbReference type="PATRIC" id="fig|320778.3.peg.4970"/>